<keyword evidence="2" id="KW-1185">Reference proteome</keyword>
<dbReference type="AlphaFoldDB" id="A0A0L0V405"/>
<organism evidence="1 2">
    <name type="scientific">Puccinia striiformis f. sp. tritici PST-78</name>
    <dbReference type="NCBI Taxonomy" id="1165861"/>
    <lineage>
        <taxon>Eukaryota</taxon>
        <taxon>Fungi</taxon>
        <taxon>Dikarya</taxon>
        <taxon>Basidiomycota</taxon>
        <taxon>Pucciniomycotina</taxon>
        <taxon>Pucciniomycetes</taxon>
        <taxon>Pucciniales</taxon>
        <taxon>Pucciniaceae</taxon>
        <taxon>Puccinia</taxon>
    </lineage>
</organism>
<dbReference type="OrthoDB" id="2496543at2759"/>
<gene>
    <name evidence="1" type="ORF">PSTG_12732</name>
</gene>
<proteinExistence type="predicted"/>
<accession>A0A0L0V405</accession>
<comment type="caution">
    <text evidence="1">The sequence shown here is derived from an EMBL/GenBank/DDBJ whole genome shotgun (WGS) entry which is preliminary data.</text>
</comment>
<protein>
    <submittedName>
        <fullName evidence="1">Uncharacterized protein</fullName>
    </submittedName>
</protein>
<dbReference type="PANTHER" id="PTHR33069">
    <property type="entry name" value="CHROMOSOME 7, WHOLE GENOME SHOTGUN SEQUENCE-RELATED"/>
    <property type="match status" value="1"/>
</dbReference>
<dbReference type="Proteomes" id="UP000054564">
    <property type="component" value="Unassembled WGS sequence"/>
</dbReference>
<evidence type="ECO:0000313" key="1">
    <source>
        <dbReference type="EMBL" id="KNE93931.1"/>
    </source>
</evidence>
<dbReference type="PANTHER" id="PTHR33069:SF3">
    <property type="entry name" value="DYNEIN HEAVY CHAIN TAIL DOMAIN-CONTAINING PROTEIN"/>
    <property type="match status" value="1"/>
</dbReference>
<name>A0A0L0V405_9BASI</name>
<reference evidence="2" key="1">
    <citation type="submission" date="2014-03" db="EMBL/GenBank/DDBJ databases">
        <title>The Genome Sequence of Puccinia striiformis f. sp. tritici PST-78.</title>
        <authorList>
            <consortium name="The Broad Institute Genome Sequencing Platform"/>
            <person name="Cuomo C."/>
            <person name="Hulbert S."/>
            <person name="Chen X."/>
            <person name="Walker B."/>
            <person name="Young S.K."/>
            <person name="Zeng Q."/>
            <person name="Gargeya S."/>
            <person name="Fitzgerald M."/>
            <person name="Haas B."/>
            <person name="Abouelleil A."/>
            <person name="Alvarado L."/>
            <person name="Arachchi H.M."/>
            <person name="Berlin A.M."/>
            <person name="Chapman S.B."/>
            <person name="Goldberg J."/>
            <person name="Griggs A."/>
            <person name="Gujja S."/>
            <person name="Hansen M."/>
            <person name="Howarth C."/>
            <person name="Imamovic A."/>
            <person name="Larimer J."/>
            <person name="McCowan C."/>
            <person name="Montmayeur A."/>
            <person name="Murphy C."/>
            <person name="Neiman D."/>
            <person name="Pearson M."/>
            <person name="Priest M."/>
            <person name="Roberts A."/>
            <person name="Saif S."/>
            <person name="Shea T."/>
            <person name="Sisk P."/>
            <person name="Sykes S."/>
            <person name="Wortman J."/>
            <person name="Nusbaum C."/>
            <person name="Birren B."/>
        </authorList>
    </citation>
    <scope>NUCLEOTIDE SEQUENCE [LARGE SCALE GENOMIC DNA]</scope>
    <source>
        <strain evidence="2">race PST-78</strain>
    </source>
</reference>
<dbReference type="EMBL" id="AJIL01000127">
    <property type="protein sequence ID" value="KNE93931.1"/>
    <property type="molecule type" value="Genomic_DNA"/>
</dbReference>
<evidence type="ECO:0000313" key="2">
    <source>
        <dbReference type="Proteomes" id="UP000054564"/>
    </source>
</evidence>
<sequence length="472" mass="53111">MSQSPREMVERLQKMRQSRFLLRGLSNEAIELLAHGSFFVILMTGSVVQVMEGMNQKYEFPQHKETSGSTDANLTIEDMATKSEILNKLQCNLLPAIKEQITSLLKSLDDLDEEYPRPDVGLTLSILSDLDQILQATVSSILTIADEAPLPDKKHDHRLEKLKSFRCSQLRSQIKSIVGSVAEHLLECYGTFMKCCTMAILVADPSLAWQEASKSKQSIRLMTAGTLDSIDRTISWSLRSDWDIVRRDWSMAVGEINDLLEDLTEHANPSLDLTPELARLTVSSTEEPDLLDHTIFQTRRRATMVLSVEVVSSTIPLVKLARILMKKLLEMIPKKPNFEAGTGINSETLEQFHDAFDSITGHLMGIMKSVRFVQWKTGASLGVDFRDDVLTSLSDLTKTLETASTNIALRLIPLLYGAEHASHASEFKAWSLTLEEAWDRILARLLVRVSSFEVRPEEQPQQENQRNQGIDT</sequence>